<organism evidence="1">
    <name type="scientific">Lepeophtheirus salmonis</name>
    <name type="common">Salmon louse</name>
    <name type="synonym">Caligus salmonis</name>
    <dbReference type="NCBI Taxonomy" id="72036"/>
    <lineage>
        <taxon>Eukaryota</taxon>
        <taxon>Metazoa</taxon>
        <taxon>Ecdysozoa</taxon>
        <taxon>Arthropoda</taxon>
        <taxon>Crustacea</taxon>
        <taxon>Multicrustacea</taxon>
        <taxon>Hexanauplia</taxon>
        <taxon>Copepoda</taxon>
        <taxon>Siphonostomatoida</taxon>
        <taxon>Caligidae</taxon>
        <taxon>Lepeophtheirus</taxon>
    </lineage>
</organism>
<dbReference type="EMBL" id="HACA01031301">
    <property type="protein sequence ID" value="CDW48662.1"/>
    <property type="molecule type" value="Transcribed_RNA"/>
</dbReference>
<proteinExistence type="predicted"/>
<evidence type="ECO:0000313" key="1">
    <source>
        <dbReference type="EMBL" id="CDW48662.1"/>
    </source>
</evidence>
<protein>
    <submittedName>
        <fullName evidence="1">Uncharacterized protein</fullName>
    </submittedName>
</protein>
<dbReference type="AlphaFoldDB" id="A0A0K2VEP2"/>
<name>A0A0K2VEP2_LEPSM</name>
<accession>A0A0K2VEP2</accession>
<reference evidence="1" key="1">
    <citation type="submission" date="2014-05" db="EMBL/GenBank/DDBJ databases">
        <authorList>
            <person name="Chronopoulou M."/>
        </authorList>
    </citation>
    <scope>NUCLEOTIDE SEQUENCE</scope>
    <source>
        <tissue evidence="1">Whole organism</tissue>
    </source>
</reference>
<sequence length="55" mass="6465">MCVVMILSLEGPKMPQKNKAYIYVLNTGWVRIEFVNDRCCRGNWRVSSLKSRNCR</sequence>